<evidence type="ECO:0000313" key="2">
    <source>
        <dbReference type="EMBL" id="SFR29559.1"/>
    </source>
</evidence>
<dbReference type="RefSeq" id="WP_093605962.1">
    <property type="nucleotide sequence ID" value="NZ_FOYL01000020.1"/>
</dbReference>
<dbReference type="STRING" id="84724.SAMN04488564_12032"/>
<dbReference type="AlphaFoldDB" id="A0A1I6FHZ2"/>
<dbReference type="InterPro" id="IPR036291">
    <property type="entry name" value="NAD(P)-bd_dom_sf"/>
</dbReference>
<organism evidence="2 3">
    <name type="scientific">Lentzea waywayandensis</name>
    <dbReference type="NCBI Taxonomy" id="84724"/>
    <lineage>
        <taxon>Bacteria</taxon>
        <taxon>Bacillati</taxon>
        <taxon>Actinomycetota</taxon>
        <taxon>Actinomycetes</taxon>
        <taxon>Pseudonocardiales</taxon>
        <taxon>Pseudonocardiaceae</taxon>
        <taxon>Lentzea</taxon>
    </lineage>
</organism>
<evidence type="ECO:0000259" key="1">
    <source>
        <dbReference type="Pfam" id="PF02558"/>
    </source>
</evidence>
<reference evidence="3" key="1">
    <citation type="submission" date="2016-10" db="EMBL/GenBank/DDBJ databases">
        <authorList>
            <person name="Varghese N."/>
            <person name="Submissions S."/>
        </authorList>
    </citation>
    <scope>NUCLEOTIDE SEQUENCE [LARGE SCALE GENOMIC DNA]</scope>
    <source>
        <strain evidence="3">DSM 44232</strain>
    </source>
</reference>
<dbReference type="Pfam" id="PF02558">
    <property type="entry name" value="ApbA"/>
    <property type="match status" value="1"/>
</dbReference>
<gene>
    <name evidence="2" type="ORF">SAMN04488564_12032</name>
</gene>
<sequence length="313" mass="34475">MKILMFGRGVIATVYGWALERAGHDVEFYVRPGRAAEYGPTVDLDLIDLRRRLRGRPVREEWPVRFREELAPDHDFDLIVLSVGHHRLAEAAAFLAPRVGKATVLVSGNVWTEPADAVGALPLAQVAWGFPMAGGGFGEDGVLRGMLMPLIVFGTIGGLTDREQAVRQVFREAGFRIKEVPRLRDWLLIHFVSDAGIHSQGLRLGSLADLAGRRHDLREAILAGRELLPLLEARGVDLRRGTLFLRAPAWLTASVFALLTARFPPARLSFTAHSDPHAVEPREICRDTLAEARRLGVPAPRLAAAEPYFAAQA</sequence>
<dbReference type="Proteomes" id="UP000198583">
    <property type="component" value="Unassembled WGS sequence"/>
</dbReference>
<protein>
    <submittedName>
        <fullName evidence="2">2-dehydropantoate 2-reductase</fullName>
    </submittedName>
</protein>
<proteinExistence type="predicted"/>
<name>A0A1I6FHZ2_9PSEU</name>
<dbReference type="Gene3D" id="3.40.50.720">
    <property type="entry name" value="NAD(P)-binding Rossmann-like Domain"/>
    <property type="match status" value="1"/>
</dbReference>
<feature type="domain" description="Ketopantoate reductase N-terminal" evidence="1">
    <location>
        <begin position="3"/>
        <end position="144"/>
    </location>
</feature>
<evidence type="ECO:0000313" key="3">
    <source>
        <dbReference type="Proteomes" id="UP000198583"/>
    </source>
</evidence>
<dbReference type="InterPro" id="IPR013332">
    <property type="entry name" value="KPR_N"/>
</dbReference>
<accession>A0A1I6FHZ2</accession>
<dbReference type="EMBL" id="FOYL01000020">
    <property type="protein sequence ID" value="SFR29559.1"/>
    <property type="molecule type" value="Genomic_DNA"/>
</dbReference>
<dbReference type="SUPFAM" id="SSF51735">
    <property type="entry name" value="NAD(P)-binding Rossmann-fold domains"/>
    <property type="match status" value="1"/>
</dbReference>
<keyword evidence="3" id="KW-1185">Reference proteome</keyword>
<dbReference type="OrthoDB" id="9793586at2"/>